<proteinExistence type="predicted"/>
<gene>
    <name evidence="1" type="ORF">CC80DRAFT_590045</name>
</gene>
<organism evidence="1 2">
    <name type="scientific">Byssothecium circinans</name>
    <dbReference type="NCBI Taxonomy" id="147558"/>
    <lineage>
        <taxon>Eukaryota</taxon>
        <taxon>Fungi</taxon>
        <taxon>Dikarya</taxon>
        <taxon>Ascomycota</taxon>
        <taxon>Pezizomycotina</taxon>
        <taxon>Dothideomycetes</taxon>
        <taxon>Pleosporomycetidae</taxon>
        <taxon>Pleosporales</taxon>
        <taxon>Massarineae</taxon>
        <taxon>Massarinaceae</taxon>
        <taxon>Byssothecium</taxon>
    </lineage>
</organism>
<dbReference type="Proteomes" id="UP000800035">
    <property type="component" value="Unassembled WGS sequence"/>
</dbReference>
<keyword evidence="2" id="KW-1185">Reference proteome</keyword>
<sequence>MTSNNELTDTSSEDPPHITFKTKTALLSLITMYESNLFTLKMPAAIPAYVNADLGPDPIYPWITVCWNLGAAIIVTVDGRLADSFVTLGFMILAEPVSSFGPLITVHVLTSILLALNTTDAITRRVYTNMISFGTASNPPFTPRHKVPKVHSRAFQA</sequence>
<accession>A0A6A5U9L4</accession>
<dbReference type="OrthoDB" id="4139357at2759"/>
<evidence type="ECO:0000313" key="2">
    <source>
        <dbReference type="Proteomes" id="UP000800035"/>
    </source>
</evidence>
<evidence type="ECO:0000313" key="1">
    <source>
        <dbReference type="EMBL" id="KAF1960679.1"/>
    </source>
</evidence>
<evidence type="ECO:0008006" key="3">
    <source>
        <dbReference type="Google" id="ProtNLM"/>
    </source>
</evidence>
<reference evidence="1" key="1">
    <citation type="journal article" date="2020" name="Stud. Mycol.">
        <title>101 Dothideomycetes genomes: a test case for predicting lifestyles and emergence of pathogens.</title>
        <authorList>
            <person name="Haridas S."/>
            <person name="Albert R."/>
            <person name="Binder M."/>
            <person name="Bloem J."/>
            <person name="Labutti K."/>
            <person name="Salamov A."/>
            <person name="Andreopoulos B."/>
            <person name="Baker S."/>
            <person name="Barry K."/>
            <person name="Bills G."/>
            <person name="Bluhm B."/>
            <person name="Cannon C."/>
            <person name="Castanera R."/>
            <person name="Culley D."/>
            <person name="Daum C."/>
            <person name="Ezra D."/>
            <person name="Gonzalez J."/>
            <person name="Henrissat B."/>
            <person name="Kuo A."/>
            <person name="Liang C."/>
            <person name="Lipzen A."/>
            <person name="Lutzoni F."/>
            <person name="Magnuson J."/>
            <person name="Mondo S."/>
            <person name="Nolan M."/>
            <person name="Ohm R."/>
            <person name="Pangilinan J."/>
            <person name="Park H.-J."/>
            <person name="Ramirez L."/>
            <person name="Alfaro M."/>
            <person name="Sun H."/>
            <person name="Tritt A."/>
            <person name="Yoshinaga Y."/>
            <person name="Zwiers L.-H."/>
            <person name="Turgeon B."/>
            <person name="Goodwin S."/>
            <person name="Spatafora J."/>
            <person name="Crous P."/>
            <person name="Grigoriev I."/>
        </authorList>
    </citation>
    <scope>NUCLEOTIDE SEQUENCE</scope>
    <source>
        <strain evidence="1">CBS 675.92</strain>
    </source>
</reference>
<dbReference type="EMBL" id="ML976982">
    <property type="protein sequence ID" value="KAF1960679.1"/>
    <property type="molecule type" value="Genomic_DNA"/>
</dbReference>
<name>A0A6A5U9L4_9PLEO</name>
<dbReference type="AlphaFoldDB" id="A0A6A5U9L4"/>
<protein>
    <recommendedName>
        <fullName evidence="3">MFS general substrate transporter</fullName>
    </recommendedName>
</protein>